<evidence type="ECO:0000313" key="2">
    <source>
        <dbReference type="Proteomes" id="UP001370490"/>
    </source>
</evidence>
<proteinExistence type="predicted"/>
<reference evidence="1 2" key="1">
    <citation type="submission" date="2023-12" db="EMBL/GenBank/DDBJ databases">
        <title>A high-quality genome assembly for Dillenia turbinata (Dilleniales).</title>
        <authorList>
            <person name="Chanderbali A."/>
        </authorList>
    </citation>
    <scope>NUCLEOTIDE SEQUENCE [LARGE SCALE GENOMIC DNA]</scope>
    <source>
        <strain evidence="1">LSX21</strain>
        <tissue evidence="1">Leaf</tissue>
    </source>
</reference>
<evidence type="ECO:0000313" key="1">
    <source>
        <dbReference type="EMBL" id="KAK6938493.1"/>
    </source>
</evidence>
<feature type="non-terminal residue" evidence="1">
    <location>
        <position position="1"/>
    </location>
</feature>
<dbReference type="AlphaFoldDB" id="A0AAN8ZLE7"/>
<accession>A0AAN8ZLE7</accession>
<keyword evidence="2" id="KW-1185">Reference proteome</keyword>
<protein>
    <submittedName>
        <fullName evidence="1">Uncharacterized protein</fullName>
    </submittedName>
</protein>
<gene>
    <name evidence="1" type="ORF">RJ641_032001</name>
</gene>
<comment type="caution">
    <text evidence="1">The sequence shown here is derived from an EMBL/GenBank/DDBJ whole genome shotgun (WGS) entry which is preliminary data.</text>
</comment>
<sequence length="38" mass="4277">EAFRSKGRIVDEAGCPKIKTIFSNITYRKTHLSPLVSL</sequence>
<organism evidence="1 2">
    <name type="scientific">Dillenia turbinata</name>
    <dbReference type="NCBI Taxonomy" id="194707"/>
    <lineage>
        <taxon>Eukaryota</taxon>
        <taxon>Viridiplantae</taxon>
        <taxon>Streptophyta</taxon>
        <taxon>Embryophyta</taxon>
        <taxon>Tracheophyta</taxon>
        <taxon>Spermatophyta</taxon>
        <taxon>Magnoliopsida</taxon>
        <taxon>eudicotyledons</taxon>
        <taxon>Gunneridae</taxon>
        <taxon>Pentapetalae</taxon>
        <taxon>Dilleniales</taxon>
        <taxon>Dilleniaceae</taxon>
        <taxon>Dillenia</taxon>
    </lineage>
</organism>
<dbReference type="Proteomes" id="UP001370490">
    <property type="component" value="Unassembled WGS sequence"/>
</dbReference>
<name>A0AAN8ZLE7_9MAGN</name>
<dbReference type="EMBL" id="JBAMMX010000006">
    <property type="protein sequence ID" value="KAK6938493.1"/>
    <property type="molecule type" value="Genomic_DNA"/>
</dbReference>